<dbReference type="GO" id="GO:0005524">
    <property type="term" value="F:ATP binding"/>
    <property type="evidence" value="ECO:0007669"/>
    <property type="project" value="UniProtKB-KW"/>
</dbReference>
<dbReference type="EMBL" id="AAACIV010000027">
    <property type="protein sequence ID" value="EAA7255308.1"/>
    <property type="molecule type" value="Genomic_DNA"/>
</dbReference>
<evidence type="ECO:0000259" key="1">
    <source>
        <dbReference type="Pfam" id="PF13304"/>
    </source>
</evidence>
<dbReference type="InterPro" id="IPR051396">
    <property type="entry name" value="Bact_Antivir_Def_Nuclease"/>
</dbReference>
<evidence type="ECO:0000313" key="3">
    <source>
        <dbReference type="EMBL" id="EAA7255308.1"/>
    </source>
</evidence>
<keyword evidence="3" id="KW-0067">ATP-binding</keyword>
<dbReference type="GO" id="GO:0006302">
    <property type="term" value="P:double-strand break repair"/>
    <property type="evidence" value="ECO:0007669"/>
    <property type="project" value="InterPro"/>
</dbReference>
<dbReference type="PANTHER" id="PTHR43581">
    <property type="entry name" value="ATP/GTP PHOSPHATASE"/>
    <property type="match status" value="1"/>
</dbReference>
<accession>A0A3V2NZL9</accession>
<dbReference type="InterPro" id="IPR027417">
    <property type="entry name" value="P-loop_NTPase"/>
</dbReference>
<sequence length="410" mass="47335">MIIEKLHLKNFRHFPEVNINFNRGFNFISGPNGCGKTSILAAIGHTLNGYTEYSRHGENCEYWIDVTEQGRKFRSGKRAGSIIPVGYRKDSLSGGSRPPEEEGREPIIYYEVEEIFKLPPLIIGAQRKITYKNITGMTKETDATGSRKHYCDNSLHYLYNSVERNIKQWMINRYFIIDKDWAVEEKENWAHLIKTLPEIAPFNSNFKYIRTGRDLEPVFSIYEKECYLEELSSGFQAILYIIITIFEWIESCMPEGERCVKNAEGTVLIDELDNHLHPEWQLTIRNGISALFPQLQFIVTTHSPHLLASANKNEIILLPPSYEKEKYNICPLDKTYSGWSTDLILTGLMGVLSLDSKEYEKLVEACYKNIEENDIDELKRNYSRLESVSHPDDSILIVLKTRIAGMEAIR</sequence>
<dbReference type="InterPro" id="IPR003959">
    <property type="entry name" value="ATPase_AAA_core"/>
</dbReference>
<dbReference type="Pfam" id="PF13476">
    <property type="entry name" value="AAA_23"/>
    <property type="match status" value="1"/>
</dbReference>
<dbReference type="SUPFAM" id="SSF52540">
    <property type="entry name" value="P-loop containing nucleoside triphosphate hydrolases"/>
    <property type="match status" value="1"/>
</dbReference>
<dbReference type="Pfam" id="PF13304">
    <property type="entry name" value="AAA_21"/>
    <property type="match status" value="1"/>
</dbReference>
<proteinExistence type="predicted"/>
<feature type="domain" description="ATPase AAA-type core" evidence="1">
    <location>
        <begin position="226"/>
        <end position="308"/>
    </location>
</feature>
<dbReference type="InterPro" id="IPR038729">
    <property type="entry name" value="Rad50/SbcC_AAA"/>
</dbReference>
<evidence type="ECO:0000259" key="2">
    <source>
        <dbReference type="Pfam" id="PF13476"/>
    </source>
</evidence>
<dbReference type="Gene3D" id="3.40.50.300">
    <property type="entry name" value="P-loop containing nucleotide triphosphate hydrolases"/>
    <property type="match status" value="1"/>
</dbReference>
<reference evidence="3" key="1">
    <citation type="submission" date="2018-07" db="EMBL/GenBank/DDBJ databases">
        <authorList>
            <person name="Ashton P.M."/>
            <person name="Dallman T."/>
            <person name="Nair S."/>
            <person name="De Pinna E."/>
            <person name="Peters T."/>
            <person name="Grant K."/>
        </authorList>
    </citation>
    <scope>NUCLEOTIDE SEQUENCE [LARGE SCALE GENOMIC DNA]</scope>
    <source>
        <strain evidence="3">440016</strain>
    </source>
</reference>
<protein>
    <submittedName>
        <fullName evidence="3">ATP-binding protein</fullName>
    </submittedName>
</protein>
<dbReference type="Proteomes" id="UP000839682">
    <property type="component" value="Unassembled WGS sequence"/>
</dbReference>
<organism evidence="3">
    <name type="scientific">Salmonella enterica I</name>
    <dbReference type="NCBI Taxonomy" id="59201"/>
    <lineage>
        <taxon>Bacteria</taxon>
        <taxon>Pseudomonadati</taxon>
        <taxon>Pseudomonadota</taxon>
        <taxon>Gammaproteobacteria</taxon>
        <taxon>Enterobacterales</taxon>
        <taxon>Enterobacteriaceae</taxon>
        <taxon>Salmonella</taxon>
    </lineage>
</organism>
<gene>
    <name evidence="3" type="ORF">DSF98_21980</name>
</gene>
<feature type="domain" description="Rad50/SbcC-type AAA" evidence="2">
    <location>
        <begin position="5"/>
        <end position="58"/>
    </location>
</feature>
<keyword evidence="3" id="KW-0547">Nucleotide-binding</keyword>
<dbReference type="PANTHER" id="PTHR43581:SF2">
    <property type="entry name" value="EXCINUCLEASE ATPASE SUBUNIT"/>
    <property type="match status" value="1"/>
</dbReference>
<comment type="caution">
    <text evidence="3">The sequence shown here is derived from an EMBL/GenBank/DDBJ whole genome shotgun (WGS) entry which is preliminary data.</text>
</comment>
<dbReference type="AlphaFoldDB" id="A0A3V2NZL9"/>
<name>A0A3V2NZL9_SALET</name>
<dbReference type="GO" id="GO:0016887">
    <property type="term" value="F:ATP hydrolysis activity"/>
    <property type="evidence" value="ECO:0007669"/>
    <property type="project" value="InterPro"/>
</dbReference>